<gene>
    <name evidence="6" type="ORF">HUT08_35770</name>
</gene>
<evidence type="ECO:0000256" key="3">
    <source>
        <dbReference type="ARBA" id="ARBA00023163"/>
    </source>
</evidence>
<feature type="compositionally biased region" description="Low complexity" evidence="4">
    <location>
        <begin position="314"/>
        <end position="326"/>
    </location>
</feature>
<dbReference type="Pfam" id="PF14525">
    <property type="entry name" value="AraC_binding_2"/>
    <property type="match status" value="1"/>
</dbReference>
<dbReference type="EMBL" id="CP054929">
    <property type="protein sequence ID" value="QKW54040.1"/>
    <property type="molecule type" value="Genomic_DNA"/>
</dbReference>
<reference evidence="6 7" key="1">
    <citation type="submission" date="2020-06" db="EMBL/GenBank/DDBJ databases">
        <title>Genome mining for natural products.</title>
        <authorList>
            <person name="Zhang B."/>
            <person name="Shi J."/>
            <person name="Ge H."/>
        </authorList>
    </citation>
    <scope>NUCLEOTIDE SEQUENCE [LARGE SCALE GENOMIC DNA]</scope>
    <source>
        <strain evidence="6 7">NA00687</strain>
    </source>
</reference>
<keyword evidence="2" id="KW-0238">DNA-binding</keyword>
<dbReference type="AlphaFoldDB" id="A0A7H8NI13"/>
<evidence type="ECO:0000313" key="6">
    <source>
        <dbReference type="EMBL" id="QKW54040.1"/>
    </source>
</evidence>
<evidence type="ECO:0000259" key="5">
    <source>
        <dbReference type="PROSITE" id="PS01124"/>
    </source>
</evidence>
<proteinExistence type="predicted"/>
<evidence type="ECO:0000256" key="4">
    <source>
        <dbReference type="SAM" id="MobiDB-lite"/>
    </source>
</evidence>
<dbReference type="SUPFAM" id="SSF46689">
    <property type="entry name" value="Homeodomain-like"/>
    <property type="match status" value="1"/>
</dbReference>
<keyword evidence="7" id="KW-1185">Reference proteome</keyword>
<feature type="domain" description="HTH araC/xylS-type" evidence="5">
    <location>
        <begin position="219"/>
        <end position="320"/>
    </location>
</feature>
<dbReference type="InterPro" id="IPR009057">
    <property type="entry name" value="Homeodomain-like_sf"/>
</dbReference>
<dbReference type="InterPro" id="IPR018062">
    <property type="entry name" value="HTH_AraC-typ_CS"/>
</dbReference>
<name>A0A7H8NI13_9ACTN</name>
<organism evidence="6 7">
    <name type="scientific">Streptomyces buecherae</name>
    <dbReference type="NCBI Taxonomy" id="2763006"/>
    <lineage>
        <taxon>Bacteria</taxon>
        <taxon>Bacillati</taxon>
        <taxon>Actinomycetota</taxon>
        <taxon>Actinomycetes</taxon>
        <taxon>Kitasatosporales</taxon>
        <taxon>Streptomycetaceae</taxon>
        <taxon>Streptomyces</taxon>
    </lineage>
</organism>
<protein>
    <submittedName>
        <fullName evidence="6">Helix-turn-helix domain-containing protein</fullName>
    </submittedName>
</protein>
<dbReference type="GO" id="GO:0003700">
    <property type="term" value="F:DNA-binding transcription factor activity"/>
    <property type="evidence" value="ECO:0007669"/>
    <property type="project" value="InterPro"/>
</dbReference>
<sequence length="332" mass="35938">MTTPAAPAASHVSTRCVDPADRVDFWEEYNRKALVGLTCSPYSEQGLLASQTNVQLHDLRLADIAGNEHVIERTPRTCRALPKDSVFATLLTAGQAVFFHAGGCLSVRAGDLVLYDTRQSYLFGFPSTMRQLLVDIPSRTFSEHCAAGGVATPLLFGGESATEGALVSTLRSVLTDWTAGRGSGDAVSTEATVLDLVRSLAAPRVDGQSPAPARPSQLMVAKEYVAHHLCDPRLCAEHVADAVGVSTRHLSRIFATTGVSPSRYILEQRLARAREQLTDPRSRHLTVADVAHQWGFASQAHFTRVFRDHFGHTPGDARPAPDPAALRPRRRG</sequence>
<dbReference type="InterPro" id="IPR050204">
    <property type="entry name" value="AraC_XylS_family_regulators"/>
</dbReference>
<dbReference type="GO" id="GO:0043565">
    <property type="term" value="F:sequence-specific DNA binding"/>
    <property type="evidence" value="ECO:0007669"/>
    <property type="project" value="InterPro"/>
</dbReference>
<dbReference type="PROSITE" id="PS00041">
    <property type="entry name" value="HTH_ARAC_FAMILY_1"/>
    <property type="match status" value="1"/>
</dbReference>
<dbReference type="InterPro" id="IPR035418">
    <property type="entry name" value="AraC-bd_2"/>
</dbReference>
<dbReference type="Gene3D" id="1.10.10.60">
    <property type="entry name" value="Homeodomain-like"/>
    <property type="match status" value="1"/>
</dbReference>
<evidence type="ECO:0000256" key="1">
    <source>
        <dbReference type="ARBA" id="ARBA00023015"/>
    </source>
</evidence>
<evidence type="ECO:0000313" key="7">
    <source>
        <dbReference type="Proteomes" id="UP000509303"/>
    </source>
</evidence>
<dbReference type="InterPro" id="IPR020449">
    <property type="entry name" value="Tscrpt_reg_AraC-type_HTH"/>
</dbReference>
<dbReference type="RefSeq" id="WP_176165744.1">
    <property type="nucleotide sequence ID" value="NZ_CP054929.1"/>
</dbReference>
<dbReference type="Pfam" id="PF12833">
    <property type="entry name" value="HTH_18"/>
    <property type="match status" value="1"/>
</dbReference>
<dbReference type="InterPro" id="IPR018060">
    <property type="entry name" value="HTH_AraC"/>
</dbReference>
<dbReference type="PANTHER" id="PTHR46796">
    <property type="entry name" value="HTH-TYPE TRANSCRIPTIONAL ACTIVATOR RHAS-RELATED"/>
    <property type="match status" value="1"/>
</dbReference>
<keyword evidence="1" id="KW-0805">Transcription regulation</keyword>
<dbReference type="PROSITE" id="PS01124">
    <property type="entry name" value="HTH_ARAC_FAMILY_2"/>
    <property type="match status" value="1"/>
</dbReference>
<keyword evidence="3" id="KW-0804">Transcription</keyword>
<evidence type="ECO:0000256" key="2">
    <source>
        <dbReference type="ARBA" id="ARBA00023125"/>
    </source>
</evidence>
<dbReference type="PANTHER" id="PTHR46796:SF6">
    <property type="entry name" value="ARAC SUBFAMILY"/>
    <property type="match status" value="1"/>
</dbReference>
<dbReference type="SMART" id="SM00342">
    <property type="entry name" value="HTH_ARAC"/>
    <property type="match status" value="1"/>
</dbReference>
<dbReference type="PRINTS" id="PR00032">
    <property type="entry name" value="HTHARAC"/>
</dbReference>
<accession>A0A7H8NI13</accession>
<dbReference type="Proteomes" id="UP000509303">
    <property type="component" value="Chromosome"/>
</dbReference>
<feature type="region of interest" description="Disordered" evidence="4">
    <location>
        <begin position="312"/>
        <end position="332"/>
    </location>
</feature>